<name>A0A8S1KTW8_PARPR</name>
<reference evidence="1" key="1">
    <citation type="submission" date="2021-01" db="EMBL/GenBank/DDBJ databases">
        <authorList>
            <consortium name="Genoscope - CEA"/>
            <person name="William W."/>
        </authorList>
    </citation>
    <scope>NUCLEOTIDE SEQUENCE</scope>
</reference>
<keyword evidence="2" id="KW-1185">Reference proteome</keyword>
<dbReference type="Proteomes" id="UP000688137">
    <property type="component" value="Unassembled WGS sequence"/>
</dbReference>
<organism evidence="1 2">
    <name type="scientific">Paramecium primaurelia</name>
    <dbReference type="NCBI Taxonomy" id="5886"/>
    <lineage>
        <taxon>Eukaryota</taxon>
        <taxon>Sar</taxon>
        <taxon>Alveolata</taxon>
        <taxon>Ciliophora</taxon>
        <taxon>Intramacronucleata</taxon>
        <taxon>Oligohymenophorea</taxon>
        <taxon>Peniculida</taxon>
        <taxon>Parameciidae</taxon>
        <taxon>Paramecium</taxon>
    </lineage>
</organism>
<evidence type="ECO:0000313" key="2">
    <source>
        <dbReference type="Proteomes" id="UP000688137"/>
    </source>
</evidence>
<evidence type="ECO:0000313" key="1">
    <source>
        <dbReference type="EMBL" id="CAD8056156.1"/>
    </source>
</evidence>
<proteinExistence type="predicted"/>
<dbReference type="EMBL" id="CAJJDM010000022">
    <property type="protein sequence ID" value="CAD8056156.1"/>
    <property type="molecule type" value="Genomic_DNA"/>
</dbReference>
<gene>
    <name evidence="1" type="ORF">PPRIM_AZ9-3.1.T0240170</name>
</gene>
<dbReference type="OMA" id="KFQMREW"/>
<accession>A0A8S1KTW8</accession>
<comment type="caution">
    <text evidence="1">The sequence shown here is derived from an EMBL/GenBank/DDBJ whole genome shotgun (WGS) entry which is preliminary data.</text>
</comment>
<dbReference type="AlphaFoldDB" id="A0A8S1KTW8"/>
<sequence length="53" mass="6306">MDNNATTLINRNSELKFQIIEWIDINYDAQNLLKFKKELAKKILSKPKKPQLF</sequence>
<protein>
    <submittedName>
        <fullName evidence="1">Uncharacterized protein</fullName>
    </submittedName>
</protein>